<protein>
    <submittedName>
        <fullName evidence="2">DUF2564 family protein</fullName>
    </submittedName>
</protein>
<gene>
    <name evidence="2" type="ORF">HXA33_06755</name>
</gene>
<evidence type="ECO:0000313" key="2">
    <source>
        <dbReference type="EMBL" id="MCR6096245.1"/>
    </source>
</evidence>
<dbReference type="Pfam" id="PF10819">
    <property type="entry name" value="DUF2564"/>
    <property type="match status" value="1"/>
</dbReference>
<sequence>MTEDYNEIEQVELAIQAAERMVGQATMSMDATQLQNATQALDEAKQKLEEAKIINLNHDHWEYSNSRLNRLSHQVENAKD</sequence>
<comment type="caution">
    <text evidence="2">The sequence shown here is derived from an EMBL/GenBank/DDBJ whole genome shotgun (WGS) entry which is preliminary data.</text>
</comment>
<dbReference type="Proteomes" id="UP001057753">
    <property type="component" value="Unassembled WGS sequence"/>
</dbReference>
<reference evidence="2" key="1">
    <citation type="submission" date="2020-06" db="EMBL/GenBank/DDBJ databases">
        <title>Insight into the genomes of haloalkaliphilic bacilli from Kenyan soda lakes.</title>
        <authorList>
            <person name="Mwirichia R."/>
            <person name="Villamizar G.C."/>
            <person name="Poehlein A."/>
            <person name="Mugweru J."/>
            <person name="Kipnyargis A."/>
            <person name="Kiplimo D."/>
            <person name="Orwa P."/>
            <person name="Daniel R."/>
        </authorList>
    </citation>
    <scope>NUCLEOTIDE SEQUENCE</scope>
    <source>
        <strain evidence="2">B1096_S55</strain>
    </source>
</reference>
<name>A0A9Q4B151_SALAG</name>
<evidence type="ECO:0000256" key="1">
    <source>
        <dbReference type="SAM" id="Coils"/>
    </source>
</evidence>
<evidence type="ECO:0000313" key="3">
    <source>
        <dbReference type="Proteomes" id="UP001057753"/>
    </source>
</evidence>
<organism evidence="2 3">
    <name type="scientific">Salipaludibacillus agaradhaerens</name>
    <name type="common">Bacillus agaradhaerens</name>
    <dbReference type="NCBI Taxonomy" id="76935"/>
    <lineage>
        <taxon>Bacteria</taxon>
        <taxon>Bacillati</taxon>
        <taxon>Bacillota</taxon>
        <taxon>Bacilli</taxon>
        <taxon>Bacillales</taxon>
        <taxon>Bacillaceae</taxon>
    </lineage>
</organism>
<dbReference type="InterPro" id="IPR020314">
    <property type="entry name" value="Uncharacterised_YpzA"/>
</dbReference>
<dbReference type="AlphaFoldDB" id="A0A9Q4B151"/>
<dbReference type="RefSeq" id="WP_169837486.1">
    <property type="nucleotide sequence ID" value="NZ_JABXYM010000001.1"/>
</dbReference>
<proteinExistence type="predicted"/>
<keyword evidence="3" id="KW-1185">Reference proteome</keyword>
<dbReference type="EMBL" id="JABXYM010000001">
    <property type="protein sequence ID" value="MCR6096245.1"/>
    <property type="molecule type" value="Genomic_DNA"/>
</dbReference>
<keyword evidence="1" id="KW-0175">Coiled coil</keyword>
<feature type="coiled-coil region" evidence="1">
    <location>
        <begin position="1"/>
        <end position="54"/>
    </location>
</feature>
<accession>A0A9Q4B151</accession>